<dbReference type="PANTHER" id="PTHR32552">
    <property type="entry name" value="FERRICHROME IRON RECEPTOR-RELATED"/>
    <property type="match status" value="1"/>
</dbReference>
<dbReference type="RefSeq" id="WP_085441052.1">
    <property type="nucleotide sequence ID" value="NZ_LVJN01000015.1"/>
</dbReference>
<dbReference type="OrthoDB" id="9760620at2"/>
<sequence length="544" mass="60591">MIQIISKSVFDSADRLRAGYGEQGARNAHARLGKVWDKHAASVTFSHRASNNQWRRNNEYASSQLSFKHGYLFDGGGALESELSFSRVDLQLPGSMGDAEFADYLATGRQTDTKDAWKNSARDSKIIFFNTRWEGEVGEWRFKPRLFATHWSHFHPVTGVINVSENNLLYGVDLEGDRSHQLFGPASLVMGVTARRDSSLDAEKYEYADVVTGWGGRISSTLSDRQGALLEEQDTINTLFGVYALESLKPVENLTLDLSVRYDRSMFDIDTMEYGSYSYSTGTYIAGSGASSVNQDYNLWSLSAGAAYALNPTWTLFANVAQSDQVPSSQEIESNTGLQASTARNVELGVKARLRGWQLDASAYWTKVSDEIVSVLDNGQTVFQNAGGTRKLGVELAGEWRPLEGLSLGGSWTYSDITFDSFNEVISSVNYDRSGNRLPYVPLQQYGLWAAYEHASGWSGRVRAQSWGKYWMDNANSEQYGGYDFVTHVDVGYKTGIHRFNLNVENLFDKRYAIEATKDSRGTRAYSGAAPRSVMAYWTVDLEG</sequence>
<evidence type="ECO:0000256" key="10">
    <source>
        <dbReference type="ARBA" id="ARBA00023136"/>
    </source>
</evidence>
<evidence type="ECO:0000256" key="9">
    <source>
        <dbReference type="ARBA" id="ARBA00023077"/>
    </source>
</evidence>
<evidence type="ECO:0000256" key="11">
    <source>
        <dbReference type="ARBA" id="ARBA00023237"/>
    </source>
</evidence>
<keyword evidence="3" id="KW-1134">Transmembrane beta strand</keyword>
<dbReference type="GO" id="GO:0015344">
    <property type="term" value="F:siderophore uptake transmembrane transporter activity"/>
    <property type="evidence" value="ECO:0007669"/>
    <property type="project" value="TreeGrafter"/>
</dbReference>
<keyword evidence="14" id="KW-1185">Reference proteome</keyword>
<organism evidence="13 14">
    <name type="scientific">Magnetofaba australis IT-1</name>
    <dbReference type="NCBI Taxonomy" id="1434232"/>
    <lineage>
        <taxon>Bacteria</taxon>
        <taxon>Pseudomonadati</taxon>
        <taxon>Pseudomonadota</taxon>
        <taxon>Magnetococcia</taxon>
        <taxon>Magnetococcales</taxon>
        <taxon>Magnetococcaceae</taxon>
        <taxon>Magnetofaba</taxon>
    </lineage>
</organism>
<dbReference type="InterPro" id="IPR000531">
    <property type="entry name" value="Beta-barrel_TonB"/>
</dbReference>
<protein>
    <submittedName>
        <fullName evidence="13">Putative TonB-dependent receptor</fullName>
    </submittedName>
</protein>
<keyword evidence="5" id="KW-0812">Transmembrane</keyword>
<evidence type="ECO:0000259" key="12">
    <source>
        <dbReference type="Pfam" id="PF00593"/>
    </source>
</evidence>
<keyword evidence="8" id="KW-0406">Ion transport</keyword>
<keyword evidence="10" id="KW-0472">Membrane</keyword>
<dbReference type="GO" id="GO:0009279">
    <property type="term" value="C:cell outer membrane"/>
    <property type="evidence" value="ECO:0007669"/>
    <property type="project" value="UniProtKB-SubCell"/>
</dbReference>
<keyword evidence="11" id="KW-0998">Cell outer membrane</keyword>
<dbReference type="STRING" id="1434232.MAIT1_03993"/>
<proteinExistence type="predicted"/>
<dbReference type="Proteomes" id="UP000194003">
    <property type="component" value="Unassembled WGS sequence"/>
</dbReference>
<keyword evidence="6" id="KW-0732">Signal</keyword>
<keyword evidence="9" id="KW-0798">TonB box</keyword>
<dbReference type="Gene3D" id="2.40.170.20">
    <property type="entry name" value="TonB-dependent receptor, beta-barrel domain"/>
    <property type="match status" value="1"/>
</dbReference>
<accession>A0A1Y2K9D0</accession>
<evidence type="ECO:0000256" key="4">
    <source>
        <dbReference type="ARBA" id="ARBA00022496"/>
    </source>
</evidence>
<keyword evidence="4" id="KW-0410">Iron transport</keyword>
<keyword evidence="2" id="KW-0813">Transport</keyword>
<dbReference type="PANTHER" id="PTHR32552:SF89">
    <property type="entry name" value="CATECHOLATE SIDEROPHORE RECEPTOR FIU"/>
    <property type="match status" value="1"/>
</dbReference>
<evidence type="ECO:0000256" key="7">
    <source>
        <dbReference type="ARBA" id="ARBA00023004"/>
    </source>
</evidence>
<comment type="caution">
    <text evidence="13">The sequence shown here is derived from an EMBL/GenBank/DDBJ whole genome shotgun (WGS) entry which is preliminary data.</text>
</comment>
<dbReference type="InterPro" id="IPR039426">
    <property type="entry name" value="TonB-dep_rcpt-like"/>
</dbReference>
<feature type="domain" description="TonB-dependent receptor-like beta-barrel" evidence="12">
    <location>
        <begin position="50"/>
        <end position="507"/>
    </location>
</feature>
<evidence type="ECO:0000256" key="5">
    <source>
        <dbReference type="ARBA" id="ARBA00022692"/>
    </source>
</evidence>
<comment type="subcellular location">
    <subcellularLocation>
        <location evidence="1">Cell outer membrane</location>
        <topology evidence="1">Multi-pass membrane protein</topology>
    </subcellularLocation>
</comment>
<gene>
    <name evidence="13" type="ORF">MAIT1_03993</name>
</gene>
<reference evidence="13 14" key="1">
    <citation type="journal article" date="2016" name="BMC Genomics">
        <title>Combined genomic and structural analyses of a cultured magnetotactic bacterium reveals its niche adaptation to a dynamic environment.</title>
        <authorList>
            <person name="Araujo A.C."/>
            <person name="Morillo V."/>
            <person name="Cypriano J."/>
            <person name="Teixeira L.C."/>
            <person name="Leao P."/>
            <person name="Lyra S."/>
            <person name="Almeida L.G."/>
            <person name="Bazylinski D.A."/>
            <person name="Vasconcellos A.T."/>
            <person name="Abreu F."/>
            <person name="Lins U."/>
        </authorList>
    </citation>
    <scope>NUCLEOTIDE SEQUENCE [LARGE SCALE GENOMIC DNA]</scope>
    <source>
        <strain evidence="13 14">IT-1</strain>
    </source>
</reference>
<dbReference type="Pfam" id="PF00593">
    <property type="entry name" value="TonB_dep_Rec_b-barrel"/>
    <property type="match status" value="1"/>
</dbReference>
<evidence type="ECO:0000256" key="8">
    <source>
        <dbReference type="ARBA" id="ARBA00023065"/>
    </source>
</evidence>
<dbReference type="EMBL" id="LVJN01000015">
    <property type="protein sequence ID" value="OSM07097.1"/>
    <property type="molecule type" value="Genomic_DNA"/>
</dbReference>
<keyword evidence="13" id="KW-0675">Receptor</keyword>
<evidence type="ECO:0000256" key="6">
    <source>
        <dbReference type="ARBA" id="ARBA00022729"/>
    </source>
</evidence>
<evidence type="ECO:0000256" key="2">
    <source>
        <dbReference type="ARBA" id="ARBA00022448"/>
    </source>
</evidence>
<evidence type="ECO:0000256" key="3">
    <source>
        <dbReference type="ARBA" id="ARBA00022452"/>
    </source>
</evidence>
<dbReference type="AlphaFoldDB" id="A0A1Y2K9D0"/>
<dbReference type="InterPro" id="IPR036942">
    <property type="entry name" value="Beta-barrel_TonB_sf"/>
</dbReference>
<evidence type="ECO:0000313" key="13">
    <source>
        <dbReference type="EMBL" id="OSM07097.1"/>
    </source>
</evidence>
<evidence type="ECO:0000313" key="14">
    <source>
        <dbReference type="Proteomes" id="UP000194003"/>
    </source>
</evidence>
<keyword evidence="7" id="KW-0408">Iron</keyword>
<dbReference type="SUPFAM" id="SSF56935">
    <property type="entry name" value="Porins"/>
    <property type="match status" value="1"/>
</dbReference>
<evidence type="ECO:0000256" key="1">
    <source>
        <dbReference type="ARBA" id="ARBA00004571"/>
    </source>
</evidence>
<name>A0A1Y2K9D0_9PROT</name>